<dbReference type="FunFam" id="3.30.559.10:FF:000003">
    <property type="entry name" value="Acetyltransferase component of pyruvate dehydrogenase complex"/>
    <property type="match status" value="1"/>
</dbReference>
<dbReference type="InterPro" id="IPR000089">
    <property type="entry name" value="Biotin_lipoyl"/>
</dbReference>
<evidence type="ECO:0000256" key="6">
    <source>
        <dbReference type="RuleBase" id="RU361137"/>
    </source>
</evidence>
<dbReference type="SUPFAM" id="SSF52777">
    <property type="entry name" value="CoA-dependent acyltransferases"/>
    <property type="match status" value="1"/>
</dbReference>
<dbReference type="PROSITE" id="PS50968">
    <property type="entry name" value="BIOTINYL_LIPOYL"/>
    <property type="match status" value="1"/>
</dbReference>
<gene>
    <name evidence="10" type="ORF">BDEG_26280</name>
</gene>
<evidence type="ECO:0000259" key="9">
    <source>
        <dbReference type="PROSITE" id="PS51826"/>
    </source>
</evidence>
<dbReference type="EC" id="2.3.1.12" evidence="6"/>
<dbReference type="AlphaFoldDB" id="A0A177WSU8"/>
<feature type="compositionally biased region" description="Low complexity" evidence="7">
    <location>
        <begin position="111"/>
        <end position="121"/>
    </location>
</feature>
<dbReference type="FunFam" id="2.40.50.100:FF:000010">
    <property type="entry name" value="Acetyltransferase component of pyruvate dehydrogenase complex"/>
    <property type="match status" value="1"/>
</dbReference>
<dbReference type="STRING" id="403673.A0A177WSU8"/>
<dbReference type="Pfam" id="PF02817">
    <property type="entry name" value="E3_binding"/>
    <property type="match status" value="1"/>
</dbReference>
<name>A0A177WSU8_BATDL</name>
<sequence length="448" mass="47502">MLHILTAPRYIFIDYPTHAILSMPALSPTMTQGNLGKWHKKIGDQISPGDVLVEIETDKAQMDFECQEEGFLAKILIPAGEKDVAVNTPIAVIADNAQDVDKFSDFVSSGPAPTATTKATPTPAPTTVLPPPVAAAPAPTPTSSSSDRTFISPIAKALAAERGISLASIKGSGPGGRIVKADIESYSAPVVTGATHAQTTVTPVTPVASSAGSAFTDIPLSNVRKVIASRLTQSKSTIPHFYLTVQINVDKILKLREALNKEGNGKYKLSVNDFTIKASALALKDVPEVNSAWHDTFIRQSHSADIAVAVATETGLITPIIHSAEGKGLAAISNQTKELAEKARAGKLVPHEYQGGTFTISNLGMFGVQHFTAIINPPHAAILAVGGIEDKLVLDDLAPKGFRVQKTMNVTLSNDHRVVDGAETFTMSFPEPPRAHTELAHNLLVTER</sequence>
<dbReference type="GO" id="GO:0006086">
    <property type="term" value="P:pyruvate decarboxylation to acetyl-CoA"/>
    <property type="evidence" value="ECO:0007669"/>
    <property type="project" value="InterPro"/>
</dbReference>
<dbReference type="CDD" id="cd06849">
    <property type="entry name" value="lipoyl_domain"/>
    <property type="match status" value="1"/>
</dbReference>
<dbReference type="InterPro" id="IPR036625">
    <property type="entry name" value="E3-bd_dom_sf"/>
</dbReference>
<evidence type="ECO:0000256" key="5">
    <source>
        <dbReference type="ARBA" id="ARBA00023315"/>
    </source>
</evidence>
<dbReference type="Proteomes" id="UP000077115">
    <property type="component" value="Unassembled WGS sequence"/>
</dbReference>
<dbReference type="VEuPathDB" id="FungiDB:BDEG_26280"/>
<comment type="subcellular location">
    <subcellularLocation>
        <location evidence="6">Mitochondrion</location>
    </subcellularLocation>
</comment>
<reference evidence="10 11" key="1">
    <citation type="submission" date="2006-10" db="EMBL/GenBank/DDBJ databases">
        <title>The Genome Sequence of Batrachochytrium dendrobatidis JEL423.</title>
        <authorList>
            <consortium name="The Broad Institute Genome Sequencing Platform"/>
            <person name="Birren B."/>
            <person name="Lander E."/>
            <person name="Galagan J."/>
            <person name="Cuomo C."/>
            <person name="Devon K."/>
            <person name="Jaffe D."/>
            <person name="Butler J."/>
            <person name="Alvarez P."/>
            <person name="Gnerre S."/>
            <person name="Grabherr M."/>
            <person name="Kleber M."/>
            <person name="Mauceli E."/>
            <person name="Brockman W."/>
            <person name="Young S."/>
            <person name="LaButti K."/>
            <person name="Sykes S."/>
            <person name="DeCaprio D."/>
            <person name="Crawford M."/>
            <person name="Koehrsen M."/>
            <person name="Engels R."/>
            <person name="Montgomery P."/>
            <person name="Pearson M."/>
            <person name="Howarth C."/>
            <person name="Larson L."/>
            <person name="White J."/>
            <person name="O'Leary S."/>
            <person name="Kodira C."/>
            <person name="Zeng Q."/>
            <person name="Yandava C."/>
            <person name="Alvarado L."/>
            <person name="Longcore J."/>
            <person name="James T."/>
        </authorList>
    </citation>
    <scope>NUCLEOTIDE SEQUENCE [LARGE SCALE GENOMIC DNA]</scope>
    <source>
        <strain evidence="10 11">JEL423</strain>
    </source>
</reference>
<dbReference type="PANTHER" id="PTHR23151:SF90">
    <property type="entry name" value="DIHYDROLIPOYLLYSINE-RESIDUE ACETYLTRANSFERASE COMPONENT OF PYRUVATE DEHYDROGENASE COMPLEX, MITOCHONDRIAL-RELATED"/>
    <property type="match status" value="1"/>
</dbReference>
<dbReference type="GO" id="GO:0045254">
    <property type="term" value="C:pyruvate dehydrogenase complex"/>
    <property type="evidence" value="ECO:0007669"/>
    <property type="project" value="UniProtKB-UniRule"/>
</dbReference>
<dbReference type="Pfam" id="PF00364">
    <property type="entry name" value="Biotin_lipoyl"/>
    <property type="match status" value="1"/>
</dbReference>
<comment type="cofactor">
    <cofactor evidence="6">
        <name>(R)-lipoate</name>
        <dbReference type="ChEBI" id="CHEBI:83088"/>
    </cofactor>
    <text evidence="6">Binds 1 lipoyl cofactor covalently.</text>
</comment>
<dbReference type="Pfam" id="PF00198">
    <property type="entry name" value="2-oxoacid_dh"/>
    <property type="match status" value="1"/>
</dbReference>
<evidence type="ECO:0000256" key="4">
    <source>
        <dbReference type="ARBA" id="ARBA00022946"/>
    </source>
</evidence>
<comment type="catalytic activity">
    <reaction evidence="6">
        <text>N(6)-[(R)-dihydrolipoyl]-L-lysyl-[protein] + acetyl-CoA = N(6)-[(R)-S(8)-acetyldihydrolipoyl]-L-lysyl-[protein] + CoA</text>
        <dbReference type="Rhea" id="RHEA:17017"/>
        <dbReference type="Rhea" id="RHEA-COMP:10475"/>
        <dbReference type="Rhea" id="RHEA-COMP:10478"/>
        <dbReference type="ChEBI" id="CHEBI:57287"/>
        <dbReference type="ChEBI" id="CHEBI:57288"/>
        <dbReference type="ChEBI" id="CHEBI:83100"/>
        <dbReference type="ChEBI" id="CHEBI:83111"/>
        <dbReference type="EC" id="2.3.1.12"/>
    </reaction>
</comment>
<comment type="similarity">
    <text evidence="1 6">Belongs to the 2-oxoacid dehydrogenase family.</text>
</comment>
<keyword evidence="10" id="KW-0670">Pyruvate</keyword>
<dbReference type="Gene3D" id="2.40.50.100">
    <property type="match status" value="1"/>
</dbReference>
<dbReference type="InterPro" id="IPR003016">
    <property type="entry name" value="2-oxoA_DH_lipoyl-BS"/>
</dbReference>
<dbReference type="SUPFAM" id="SSF47005">
    <property type="entry name" value="Peripheral subunit-binding domain of 2-oxo acid dehydrogenase complex"/>
    <property type="match status" value="1"/>
</dbReference>
<dbReference type="GO" id="GO:0004742">
    <property type="term" value="F:dihydrolipoyllysine-residue acetyltransferase activity"/>
    <property type="evidence" value="ECO:0007669"/>
    <property type="project" value="UniProtKB-UniRule"/>
</dbReference>
<organism evidence="10 11">
    <name type="scientific">Batrachochytrium dendrobatidis (strain JEL423)</name>
    <dbReference type="NCBI Taxonomy" id="403673"/>
    <lineage>
        <taxon>Eukaryota</taxon>
        <taxon>Fungi</taxon>
        <taxon>Fungi incertae sedis</taxon>
        <taxon>Chytridiomycota</taxon>
        <taxon>Chytridiomycota incertae sedis</taxon>
        <taxon>Chytridiomycetes</taxon>
        <taxon>Rhizophydiales</taxon>
        <taxon>Rhizophydiales incertae sedis</taxon>
        <taxon>Batrachochytrium</taxon>
    </lineage>
</organism>
<comment type="function">
    <text evidence="6">The pyruvate dehydrogenase complex catalyzes the overall conversion of pyruvate to acetyl-CoA and CO(2).</text>
</comment>
<dbReference type="InterPro" id="IPR011053">
    <property type="entry name" value="Single_hybrid_motif"/>
</dbReference>
<dbReference type="SUPFAM" id="SSF51230">
    <property type="entry name" value="Single hybrid motif"/>
    <property type="match status" value="1"/>
</dbReference>
<evidence type="ECO:0000256" key="1">
    <source>
        <dbReference type="ARBA" id="ARBA00007317"/>
    </source>
</evidence>
<evidence type="ECO:0000259" key="8">
    <source>
        <dbReference type="PROSITE" id="PS50968"/>
    </source>
</evidence>
<feature type="region of interest" description="Disordered" evidence="7">
    <location>
        <begin position="111"/>
        <end position="147"/>
    </location>
</feature>
<dbReference type="InterPro" id="IPR004167">
    <property type="entry name" value="PSBD"/>
</dbReference>
<evidence type="ECO:0000256" key="3">
    <source>
        <dbReference type="ARBA" id="ARBA00022823"/>
    </source>
</evidence>
<dbReference type="PROSITE" id="PS51826">
    <property type="entry name" value="PSBD"/>
    <property type="match status" value="1"/>
</dbReference>
<evidence type="ECO:0000313" key="10">
    <source>
        <dbReference type="EMBL" id="OAJ42886.1"/>
    </source>
</evidence>
<keyword evidence="4" id="KW-0809">Transit peptide</keyword>
<evidence type="ECO:0000256" key="2">
    <source>
        <dbReference type="ARBA" id="ARBA00022679"/>
    </source>
</evidence>
<dbReference type="InterPro" id="IPR023213">
    <property type="entry name" value="CAT-like_dom_sf"/>
</dbReference>
<dbReference type="NCBIfam" id="TIGR01349">
    <property type="entry name" value="PDHac_trf_mito"/>
    <property type="match status" value="1"/>
</dbReference>
<dbReference type="EMBL" id="DS022308">
    <property type="protein sequence ID" value="OAJ42886.1"/>
    <property type="molecule type" value="Genomic_DNA"/>
</dbReference>
<feature type="compositionally biased region" description="Pro residues" evidence="7">
    <location>
        <begin position="122"/>
        <end position="140"/>
    </location>
</feature>
<dbReference type="PANTHER" id="PTHR23151">
    <property type="entry name" value="DIHYDROLIPOAMIDE ACETYL/SUCCINYL-TRANSFERASE-RELATED"/>
    <property type="match status" value="1"/>
</dbReference>
<dbReference type="Gene3D" id="4.10.320.10">
    <property type="entry name" value="E3-binding domain"/>
    <property type="match status" value="1"/>
</dbReference>
<dbReference type="Gene3D" id="3.30.559.10">
    <property type="entry name" value="Chloramphenicol acetyltransferase-like domain"/>
    <property type="match status" value="1"/>
</dbReference>
<keyword evidence="2 6" id="KW-0808">Transferase</keyword>
<dbReference type="OrthoDB" id="537444at2759"/>
<keyword evidence="3 6" id="KW-0450">Lipoyl</keyword>
<accession>A0A177WSU8</accession>
<proteinExistence type="inferred from homology"/>
<dbReference type="InterPro" id="IPR045257">
    <property type="entry name" value="E2/Pdx1"/>
</dbReference>
<dbReference type="InterPro" id="IPR006257">
    <property type="entry name" value="LAT1"/>
</dbReference>
<evidence type="ECO:0000313" key="11">
    <source>
        <dbReference type="Proteomes" id="UP000077115"/>
    </source>
</evidence>
<dbReference type="eggNOG" id="KOG0557">
    <property type="taxonomic scope" value="Eukaryota"/>
</dbReference>
<evidence type="ECO:0000256" key="7">
    <source>
        <dbReference type="SAM" id="MobiDB-lite"/>
    </source>
</evidence>
<dbReference type="InterPro" id="IPR001078">
    <property type="entry name" value="2-oxoacid_DH_actylTfrase"/>
</dbReference>
<dbReference type="GO" id="GO:0005739">
    <property type="term" value="C:mitochondrion"/>
    <property type="evidence" value="ECO:0007669"/>
    <property type="project" value="UniProtKB-SubCell"/>
</dbReference>
<protein>
    <recommendedName>
        <fullName evidence="6">Acetyltransferase component of pyruvate dehydrogenase complex</fullName>
        <ecNumber evidence="6">2.3.1.12</ecNumber>
    </recommendedName>
</protein>
<dbReference type="PROSITE" id="PS00189">
    <property type="entry name" value="LIPOYL"/>
    <property type="match status" value="1"/>
</dbReference>
<keyword evidence="5 6" id="KW-0012">Acyltransferase</keyword>
<feature type="domain" description="Peripheral subunit-binding (PSBD)" evidence="9">
    <location>
        <begin position="150"/>
        <end position="187"/>
    </location>
</feature>
<feature type="domain" description="Lipoyl-binding" evidence="8">
    <location>
        <begin position="18"/>
        <end position="94"/>
    </location>
</feature>
<reference evidence="10 11" key="2">
    <citation type="submission" date="2016-05" db="EMBL/GenBank/DDBJ databases">
        <title>Lineage-specific infection strategies underlie the spectrum of fungal disease in amphibians.</title>
        <authorList>
            <person name="Cuomo C.A."/>
            <person name="Farrer R.A."/>
            <person name="James T."/>
            <person name="Longcore J."/>
            <person name="Birren B."/>
        </authorList>
    </citation>
    <scope>NUCLEOTIDE SEQUENCE [LARGE SCALE GENOMIC DNA]</scope>
    <source>
        <strain evidence="10 11">JEL423</strain>
    </source>
</reference>